<reference evidence="1 2" key="1">
    <citation type="submission" date="2015-06" db="EMBL/GenBank/DDBJ databases">
        <title>New insights into the roles of widespread benthic archaea in carbon and nitrogen cycling.</title>
        <authorList>
            <person name="Lazar C.S."/>
            <person name="Baker B.J."/>
            <person name="Seitz K.W."/>
            <person name="Hyde A.S."/>
            <person name="Dick G.J."/>
            <person name="Hinrichs K.-U."/>
            <person name="Teske A.P."/>
        </authorList>
    </citation>
    <scope>NUCLEOTIDE SEQUENCE [LARGE SCALE GENOMIC DNA]</scope>
    <source>
        <strain evidence="1">DG-45</strain>
    </source>
</reference>
<gene>
    <name evidence="1" type="ORF">AC482_00330</name>
</gene>
<dbReference type="AlphaFoldDB" id="A0A0M0BSJ4"/>
<comment type="caution">
    <text evidence="1">The sequence shown here is derived from an EMBL/GenBank/DDBJ whole genome shotgun (WGS) entry which is preliminary data.</text>
</comment>
<dbReference type="Proteomes" id="UP000037210">
    <property type="component" value="Unassembled WGS sequence"/>
</dbReference>
<protein>
    <submittedName>
        <fullName evidence="1">Uncharacterized protein</fullName>
    </submittedName>
</protein>
<evidence type="ECO:0000313" key="1">
    <source>
        <dbReference type="EMBL" id="KON31547.1"/>
    </source>
</evidence>
<sequence>MIIVLLLLFSWLTMEVSYPAFEFASDLLSRQLIPVEPFSAIAGRVSRFLWENRALDLTGQAFVIVAAIICCMAMLKHEGAAS</sequence>
<name>A0A0M0BSJ4_9ARCH</name>
<organism evidence="1 2">
    <name type="scientific">miscellaneous Crenarchaeota group-15 archaeon DG-45</name>
    <dbReference type="NCBI Taxonomy" id="1685127"/>
    <lineage>
        <taxon>Archaea</taxon>
        <taxon>Candidatus Bathyarchaeota</taxon>
        <taxon>MCG-15</taxon>
    </lineage>
</organism>
<dbReference type="EMBL" id="LFWZ01000002">
    <property type="protein sequence ID" value="KON31547.1"/>
    <property type="molecule type" value="Genomic_DNA"/>
</dbReference>
<accession>A0A0M0BSJ4</accession>
<proteinExistence type="predicted"/>
<evidence type="ECO:0000313" key="2">
    <source>
        <dbReference type="Proteomes" id="UP000037210"/>
    </source>
</evidence>